<keyword evidence="4" id="KW-1185">Reference proteome</keyword>
<dbReference type="EMBL" id="JAPDFW010000084">
    <property type="protein sequence ID" value="KAJ5071949.1"/>
    <property type="molecule type" value="Genomic_DNA"/>
</dbReference>
<feature type="region of interest" description="Disordered" evidence="2">
    <location>
        <begin position="23"/>
        <end position="48"/>
    </location>
</feature>
<evidence type="ECO:0000313" key="4">
    <source>
        <dbReference type="Proteomes" id="UP001149090"/>
    </source>
</evidence>
<evidence type="ECO:0000313" key="3">
    <source>
        <dbReference type="EMBL" id="KAJ5071949.1"/>
    </source>
</evidence>
<name>A0A9Q0R9C9_ANAIG</name>
<gene>
    <name evidence="3" type="ORF">M0811_09848</name>
</gene>
<accession>A0A9Q0R9C9</accession>
<proteinExistence type="predicted"/>
<protein>
    <submittedName>
        <fullName evidence="3">Uncharacterized protein</fullName>
    </submittedName>
</protein>
<reference evidence="3" key="1">
    <citation type="submission" date="2022-10" db="EMBL/GenBank/DDBJ databases">
        <title>Novel sulphate-reducing endosymbionts in the free-living metamonad Anaeramoeba.</title>
        <authorList>
            <person name="Jerlstrom-Hultqvist J."/>
            <person name="Cepicka I."/>
            <person name="Gallot-Lavallee L."/>
            <person name="Salas-Leiva D."/>
            <person name="Curtis B.A."/>
            <person name="Zahonova K."/>
            <person name="Pipaliya S."/>
            <person name="Dacks J."/>
            <person name="Roger A.J."/>
        </authorList>
    </citation>
    <scope>NUCLEOTIDE SEQUENCE</scope>
    <source>
        <strain evidence="3">BMAN</strain>
    </source>
</reference>
<dbReference type="AlphaFoldDB" id="A0A9Q0R9C9"/>
<feature type="coiled-coil region" evidence="1">
    <location>
        <begin position="152"/>
        <end position="401"/>
    </location>
</feature>
<evidence type="ECO:0000256" key="1">
    <source>
        <dbReference type="SAM" id="Coils"/>
    </source>
</evidence>
<comment type="caution">
    <text evidence="3">The sequence shown here is derived from an EMBL/GenBank/DDBJ whole genome shotgun (WGS) entry which is preliminary data.</text>
</comment>
<evidence type="ECO:0000256" key="2">
    <source>
        <dbReference type="SAM" id="MobiDB-lite"/>
    </source>
</evidence>
<dbReference type="Proteomes" id="UP001149090">
    <property type="component" value="Unassembled WGS sequence"/>
</dbReference>
<feature type="compositionally biased region" description="Basic and acidic residues" evidence="2">
    <location>
        <begin position="37"/>
        <end position="48"/>
    </location>
</feature>
<organism evidence="3 4">
    <name type="scientific">Anaeramoeba ignava</name>
    <name type="common">Anaerobic marine amoeba</name>
    <dbReference type="NCBI Taxonomy" id="1746090"/>
    <lineage>
        <taxon>Eukaryota</taxon>
        <taxon>Metamonada</taxon>
        <taxon>Anaeramoebidae</taxon>
        <taxon>Anaeramoeba</taxon>
    </lineage>
</organism>
<dbReference type="SUPFAM" id="SSF57997">
    <property type="entry name" value="Tropomyosin"/>
    <property type="match status" value="1"/>
</dbReference>
<sequence>MFSKISNWGNNFKSAIQDVIKAPETPNTLSESDEEIEKQSKSDPEEKNQTENLIEVKNQFSNQILNLNNLKEMLLDVFDNLDLNENEEKIFDKFEIISEKNIILFTNTLIEVIQKKFTKWKELEKKFIQNRLFEPRKNQPKEMDVQDVIDIIQQLREESHLMINKLEVSENKIKNSEKFEKELELKNQENIELIKQNQDLQNQIKELKQQIKLSNIPNSDFKKDSENQTYFLEIEKYKQREENLTQKLNQSLNQINEKEQKQQELKQTISELEKFKSDAQKNYDEFTTKIENQSKELDEYSQLIKNLEFALDGVKNEKETQYEENFKQIKELQNKLSIVSSELDRKIQKLDLLTKQANELLMKNNEFQKHISYLETQNIQLKEFQNKIISQQDLIQQIIQNGIKFLFENEKDKTVLKEKLYEVQKILAILSIQKPEEIMNNLESEISQNSNEKNINSPEKLLLFPNTSSEKKISNWMKGFLKISNENSKDEKSIKALFDRKSKQSFSKNSVNLINV</sequence>
<keyword evidence="1" id="KW-0175">Coiled coil</keyword>